<accession>A0A2K3LNS3</accession>
<proteinExistence type="predicted"/>
<dbReference type="AlphaFoldDB" id="A0A2K3LNS3"/>
<dbReference type="PANTHER" id="PTHR11439:SF515">
    <property type="entry name" value="GAG-POL POLYPROTEIN"/>
    <property type="match status" value="1"/>
</dbReference>
<organism evidence="3 4">
    <name type="scientific">Trifolium pratense</name>
    <name type="common">Red clover</name>
    <dbReference type="NCBI Taxonomy" id="57577"/>
    <lineage>
        <taxon>Eukaryota</taxon>
        <taxon>Viridiplantae</taxon>
        <taxon>Streptophyta</taxon>
        <taxon>Embryophyta</taxon>
        <taxon>Tracheophyta</taxon>
        <taxon>Spermatophyta</taxon>
        <taxon>Magnoliopsida</taxon>
        <taxon>eudicotyledons</taxon>
        <taxon>Gunneridae</taxon>
        <taxon>Pentapetalae</taxon>
        <taxon>rosids</taxon>
        <taxon>fabids</taxon>
        <taxon>Fabales</taxon>
        <taxon>Fabaceae</taxon>
        <taxon>Papilionoideae</taxon>
        <taxon>50 kb inversion clade</taxon>
        <taxon>NPAAA clade</taxon>
        <taxon>Hologalegina</taxon>
        <taxon>IRL clade</taxon>
        <taxon>Trifolieae</taxon>
        <taxon>Trifolium</taxon>
    </lineage>
</organism>
<dbReference type="Proteomes" id="UP000236291">
    <property type="component" value="Unassembled WGS sequence"/>
</dbReference>
<dbReference type="Pfam" id="PF07727">
    <property type="entry name" value="RVT_2"/>
    <property type="match status" value="1"/>
</dbReference>
<feature type="region of interest" description="Disordered" evidence="1">
    <location>
        <begin position="1"/>
        <end position="33"/>
    </location>
</feature>
<comment type="caution">
    <text evidence="3">The sequence shown here is derived from an EMBL/GenBank/DDBJ whole genome shotgun (WGS) entry which is preliminary data.</text>
</comment>
<dbReference type="InterPro" id="IPR043502">
    <property type="entry name" value="DNA/RNA_pol_sf"/>
</dbReference>
<reference evidence="3 4" key="2">
    <citation type="journal article" date="2017" name="Front. Plant Sci.">
        <title>Gene Classification and Mining of Molecular Markers Useful in Red Clover (Trifolium pratense) Breeding.</title>
        <authorList>
            <person name="Istvanek J."/>
            <person name="Dluhosova J."/>
            <person name="Dluhos P."/>
            <person name="Patkova L."/>
            <person name="Nedelnik J."/>
            <person name="Repkova J."/>
        </authorList>
    </citation>
    <scope>NUCLEOTIDE SEQUENCE [LARGE SCALE GENOMIC DNA]</scope>
    <source>
        <strain evidence="4">cv. Tatra</strain>
        <tissue evidence="3">Young leaves</tissue>
    </source>
</reference>
<protein>
    <submittedName>
        <fullName evidence="3">Putative copia-type polyprotein</fullName>
    </submittedName>
</protein>
<dbReference type="InterPro" id="IPR013103">
    <property type="entry name" value="RVT_2"/>
</dbReference>
<evidence type="ECO:0000313" key="4">
    <source>
        <dbReference type="Proteomes" id="UP000236291"/>
    </source>
</evidence>
<dbReference type="EMBL" id="ASHM01037419">
    <property type="protein sequence ID" value="PNX80179.1"/>
    <property type="molecule type" value="Genomic_DNA"/>
</dbReference>
<evidence type="ECO:0000313" key="3">
    <source>
        <dbReference type="EMBL" id="PNX80179.1"/>
    </source>
</evidence>
<dbReference type="PANTHER" id="PTHR11439">
    <property type="entry name" value="GAG-POL-RELATED RETROTRANSPOSON"/>
    <property type="match status" value="1"/>
</dbReference>
<feature type="non-terminal residue" evidence="3">
    <location>
        <position position="407"/>
    </location>
</feature>
<reference evidence="3 4" key="1">
    <citation type="journal article" date="2014" name="Am. J. Bot.">
        <title>Genome assembly and annotation for red clover (Trifolium pratense; Fabaceae).</title>
        <authorList>
            <person name="Istvanek J."/>
            <person name="Jaros M."/>
            <person name="Krenek A."/>
            <person name="Repkova J."/>
        </authorList>
    </citation>
    <scope>NUCLEOTIDE SEQUENCE [LARGE SCALE GENOMIC DNA]</scope>
    <source>
        <strain evidence="4">cv. Tatra</strain>
        <tissue evidence="3">Young leaves</tissue>
    </source>
</reference>
<dbReference type="STRING" id="57577.A0A2K3LNS3"/>
<dbReference type="SUPFAM" id="SSF56672">
    <property type="entry name" value="DNA/RNA polymerases"/>
    <property type="match status" value="1"/>
</dbReference>
<sequence>MQLEDGVSDAAITHQPVVNQNQGTNHEEDMHTSSDDDIIQVMKEAVTSSKWNAAMKEELHSIEKNHTWKLVELPPHKKAISVKWVFKVKKNLDGNIVKHKARLVAREFLHQEGIDYIEVYAPVARMEPIRLVIAISTSYNWSLYHMDVKYAFLNGPLEEEVYMLQPPGFEIESEKKKVYKLDKALYRYNVDSIEKFKGRLKNEFEMSDLRKLNFFLGLEFHYASNGKFEIVKNEDEQAIDATSFKQVVESLRFIRNTRPNINYAVGSVSRLMSKPKSSHFIAAKRILRHLKDWCGGKNDRRSTTGYWLSFGNSSISLSSKKQNIVALSSCEAEYVAAAQAACQAVWLEELKISYVKPMRLNVDNKSTISLAKNPIALGRIEVQIADILTKPLRADRFKEPRKMLGIV</sequence>
<dbReference type="CDD" id="cd09272">
    <property type="entry name" value="RNase_HI_RT_Ty1"/>
    <property type="match status" value="1"/>
</dbReference>
<name>A0A2K3LNS3_TRIPR</name>
<evidence type="ECO:0000256" key="1">
    <source>
        <dbReference type="SAM" id="MobiDB-lite"/>
    </source>
</evidence>
<gene>
    <name evidence="3" type="ORF">L195_g036176</name>
</gene>
<feature type="domain" description="Reverse transcriptase Ty1/copia-type" evidence="2">
    <location>
        <begin position="65"/>
        <end position="186"/>
    </location>
</feature>
<evidence type="ECO:0000259" key="2">
    <source>
        <dbReference type="Pfam" id="PF07727"/>
    </source>
</evidence>